<name>A0ABT5NEX4_9PSED</name>
<protein>
    <recommendedName>
        <fullName evidence="5">Secreted protein</fullName>
    </recommendedName>
</protein>
<feature type="chain" id="PRO_5047412643" description="Secreted protein" evidence="2">
    <location>
        <begin position="22"/>
        <end position="73"/>
    </location>
</feature>
<comment type="caution">
    <text evidence="3">The sequence shown here is derived from an EMBL/GenBank/DDBJ whole genome shotgun (WGS) entry which is preliminary data.</text>
</comment>
<evidence type="ECO:0000256" key="1">
    <source>
        <dbReference type="SAM" id="MobiDB-lite"/>
    </source>
</evidence>
<feature type="compositionally biased region" description="Basic and acidic residues" evidence="1">
    <location>
        <begin position="64"/>
        <end position="73"/>
    </location>
</feature>
<dbReference type="RefSeq" id="WP_057436731.1">
    <property type="nucleotide sequence ID" value="NZ_CP181251.1"/>
</dbReference>
<feature type="signal peptide" evidence="2">
    <location>
        <begin position="1"/>
        <end position="21"/>
    </location>
</feature>
<dbReference type="Proteomes" id="UP001148189">
    <property type="component" value="Unassembled WGS sequence"/>
</dbReference>
<keyword evidence="4" id="KW-1185">Reference proteome</keyword>
<dbReference type="EMBL" id="JAMDHD010000029">
    <property type="protein sequence ID" value="MDD0986936.1"/>
    <property type="molecule type" value="Genomic_DNA"/>
</dbReference>
<gene>
    <name evidence="3" type="ORF">M5G21_18425</name>
</gene>
<proteinExistence type="predicted"/>
<evidence type="ECO:0000256" key="2">
    <source>
        <dbReference type="SAM" id="SignalP"/>
    </source>
</evidence>
<organism evidence="3 4">
    <name type="scientific">Pseudomonas shahriarae</name>
    <dbReference type="NCBI Taxonomy" id="2745512"/>
    <lineage>
        <taxon>Bacteria</taxon>
        <taxon>Pseudomonadati</taxon>
        <taxon>Pseudomonadota</taxon>
        <taxon>Gammaproteobacteria</taxon>
        <taxon>Pseudomonadales</taxon>
        <taxon>Pseudomonadaceae</taxon>
        <taxon>Pseudomonas</taxon>
    </lineage>
</organism>
<accession>A0ABT5NEX4</accession>
<evidence type="ECO:0008006" key="5">
    <source>
        <dbReference type="Google" id="ProtNLM"/>
    </source>
</evidence>
<reference evidence="3" key="1">
    <citation type="submission" date="2022-05" db="EMBL/GenBank/DDBJ databases">
        <title>Novel Pseudomonas spp. Isolated from a Rainbow Trout Aquaculture Facility.</title>
        <authorList>
            <person name="Testerman T."/>
            <person name="Graf J."/>
        </authorList>
    </citation>
    <scope>NUCLEOTIDE SEQUENCE</scope>
    <source>
        <strain evidence="3">ID1050</strain>
    </source>
</reference>
<sequence length="73" mass="7694">MKLSTLMLAGLLGLTSAAAFAEGGAERVKEHFDNFSFTQKQIHSDTEQTAAADAKGAESGSTQHTRDAEQPKG</sequence>
<evidence type="ECO:0000313" key="4">
    <source>
        <dbReference type="Proteomes" id="UP001148189"/>
    </source>
</evidence>
<evidence type="ECO:0000313" key="3">
    <source>
        <dbReference type="EMBL" id="MDD0986936.1"/>
    </source>
</evidence>
<keyword evidence="2" id="KW-0732">Signal</keyword>
<feature type="region of interest" description="Disordered" evidence="1">
    <location>
        <begin position="40"/>
        <end position="73"/>
    </location>
</feature>